<evidence type="ECO:0000256" key="7">
    <source>
        <dbReference type="ARBA" id="ARBA00023136"/>
    </source>
</evidence>
<dbReference type="GO" id="GO:0006886">
    <property type="term" value="P:intracellular protein transport"/>
    <property type="evidence" value="ECO:0007669"/>
    <property type="project" value="InterPro"/>
</dbReference>
<keyword evidence="6" id="KW-0677">Repeat</keyword>
<name>A0A5E4ACZ1_MARMO</name>
<keyword evidence="11" id="KW-0812">Transmembrane</keyword>
<dbReference type="InterPro" id="IPR043567">
    <property type="entry name" value="SYTL1-5_C2B"/>
</dbReference>
<keyword evidence="5" id="KW-0597">Phosphoprotein</keyword>
<feature type="region of interest" description="Disordered" evidence="10">
    <location>
        <begin position="326"/>
        <end position="417"/>
    </location>
</feature>
<dbReference type="GO" id="GO:0006887">
    <property type="term" value="P:exocytosis"/>
    <property type="evidence" value="ECO:0007669"/>
    <property type="project" value="UniProtKB-KW"/>
</dbReference>
<keyword evidence="4" id="KW-0268">Exocytosis</keyword>
<evidence type="ECO:0000256" key="4">
    <source>
        <dbReference type="ARBA" id="ARBA00022483"/>
    </source>
</evidence>
<evidence type="ECO:0000256" key="1">
    <source>
        <dbReference type="ARBA" id="ARBA00004184"/>
    </source>
</evidence>
<proteinExistence type="predicted"/>
<feature type="transmembrane region" description="Helical" evidence="11">
    <location>
        <begin position="187"/>
        <end position="207"/>
    </location>
</feature>
<dbReference type="PROSITE" id="PS50004">
    <property type="entry name" value="C2"/>
    <property type="match status" value="2"/>
</dbReference>
<evidence type="ECO:0000259" key="13">
    <source>
        <dbReference type="PROSITE" id="PS50916"/>
    </source>
</evidence>
<comment type="subcellular location">
    <subcellularLocation>
        <location evidence="2">Cell membrane</location>
    </subcellularLocation>
    <subcellularLocation>
        <location evidence="1">Endomembrane system</location>
        <topology evidence="1">Peripheral membrane protein</topology>
    </subcellularLocation>
</comment>
<dbReference type="InterPro" id="IPR035892">
    <property type="entry name" value="C2_domain_sf"/>
</dbReference>
<dbReference type="EMBL" id="CABDUW010000044">
    <property type="protein sequence ID" value="VTJ55028.1"/>
    <property type="molecule type" value="Genomic_DNA"/>
</dbReference>
<dbReference type="CDD" id="cd04020">
    <property type="entry name" value="C2B_SLP_1-2-3-4"/>
    <property type="match status" value="1"/>
</dbReference>
<dbReference type="GO" id="GO:0031267">
    <property type="term" value="F:small GTPase binding"/>
    <property type="evidence" value="ECO:0007669"/>
    <property type="project" value="InterPro"/>
</dbReference>
<keyword evidence="11" id="KW-1133">Transmembrane helix</keyword>
<gene>
    <name evidence="14" type="ORF">MONAX_5E002694</name>
</gene>
<dbReference type="SUPFAM" id="SSF49562">
    <property type="entry name" value="C2 domain (Calcium/lipid-binding domain, CaLB)"/>
    <property type="match status" value="2"/>
</dbReference>
<evidence type="ECO:0000256" key="8">
    <source>
        <dbReference type="ARBA" id="ARBA00072163"/>
    </source>
</evidence>
<evidence type="ECO:0000256" key="5">
    <source>
        <dbReference type="ARBA" id="ARBA00022553"/>
    </source>
</evidence>
<dbReference type="Pfam" id="PF00168">
    <property type="entry name" value="C2"/>
    <property type="match status" value="2"/>
</dbReference>
<feature type="compositionally biased region" description="Low complexity" evidence="10">
    <location>
        <begin position="465"/>
        <end position="482"/>
    </location>
</feature>
<dbReference type="SMART" id="SM00239">
    <property type="entry name" value="C2"/>
    <property type="match status" value="2"/>
</dbReference>
<evidence type="ECO:0000256" key="11">
    <source>
        <dbReference type="SAM" id="Phobius"/>
    </source>
</evidence>
<dbReference type="FunFam" id="2.60.40.150:FF:000006">
    <property type="entry name" value="Synaptotagmin-like 5, isoform CRA_a"/>
    <property type="match status" value="1"/>
</dbReference>
<dbReference type="GO" id="GO:0005886">
    <property type="term" value="C:plasma membrane"/>
    <property type="evidence" value="ECO:0007669"/>
    <property type="project" value="UniProtKB-SubCell"/>
</dbReference>
<feature type="domain" description="C2" evidence="12">
    <location>
        <begin position="503"/>
        <end position="622"/>
    </location>
</feature>
<dbReference type="Pfam" id="PF05608">
    <property type="entry name" value="RTE1"/>
    <property type="match status" value="1"/>
</dbReference>
<dbReference type="FunFam" id="2.60.40.150:FF:000108">
    <property type="entry name" value="Synaptotagmin like 1"/>
    <property type="match status" value="1"/>
</dbReference>
<dbReference type="AlphaFoldDB" id="A0A5E4ACZ1"/>
<evidence type="ECO:0000256" key="9">
    <source>
        <dbReference type="ARBA" id="ARBA00075525"/>
    </source>
</evidence>
<keyword evidence="3" id="KW-1003">Cell membrane</keyword>
<evidence type="ECO:0000256" key="6">
    <source>
        <dbReference type="ARBA" id="ARBA00022737"/>
    </source>
</evidence>
<feature type="domain" description="RabBD" evidence="13">
    <location>
        <begin position="250"/>
        <end position="306"/>
    </location>
</feature>
<evidence type="ECO:0000256" key="3">
    <source>
        <dbReference type="ARBA" id="ARBA00022475"/>
    </source>
</evidence>
<accession>A0A5E4ACZ1</accession>
<evidence type="ECO:0000256" key="10">
    <source>
        <dbReference type="SAM" id="MobiDB-lite"/>
    </source>
</evidence>
<evidence type="ECO:0000256" key="2">
    <source>
        <dbReference type="ARBA" id="ARBA00004236"/>
    </source>
</evidence>
<organism evidence="14">
    <name type="scientific">Marmota monax</name>
    <name type="common">Woodchuck</name>
    <dbReference type="NCBI Taxonomy" id="9995"/>
    <lineage>
        <taxon>Eukaryota</taxon>
        <taxon>Metazoa</taxon>
        <taxon>Chordata</taxon>
        <taxon>Craniata</taxon>
        <taxon>Vertebrata</taxon>
        <taxon>Euteleostomi</taxon>
        <taxon>Mammalia</taxon>
        <taxon>Eutheria</taxon>
        <taxon>Euarchontoglires</taxon>
        <taxon>Glires</taxon>
        <taxon>Rodentia</taxon>
        <taxon>Sciuromorpha</taxon>
        <taxon>Sciuridae</taxon>
        <taxon>Xerinae</taxon>
        <taxon>Marmotini</taxon>
        <taxon>Marmota</taxon>
    </lineage>
</organism>
<dbReference type="PANTHER" id="PTHR45716">
    <property type="entry name" value="BITESIZE, ISOFORM I"/>
    <property type="match status" value="1"/>
</dbReference>
<dbReference type="GO" id="GO:0070382">
    <property type="term" value="C:exocytic vesicle"/>
    <property type="evidence" value="ECO:0007669"/>
    <property type="project" value="TreeGrafter"/>
</dbReference>
<comment type="caution">
    <text evidence="14">The sequence shown here is derived from an EMBL/GenBank/DDBJ whole genome shotgun (WGS) entry which is preliminary data.</text>
</comment>
<dbReference type="PROSITE" id="PS50916">
    <property type="entry name" value="RABBD"/>
    <property type="match status" value="1"/>
</dbReference>
<dbReference type="InterPro" id="IPR010911">
    <property type="entry name" value="Rab_BD"/>
</dbReference>
<dbReference type="PANTHER" id="PTHR45716:SF3">
    <property type="entry name" value="SYNAPTOTAGMIN-LIKE PROTEIN 1"/>
    <property type="match status" value="1"/>
</dbReference>
<dbReference type="Gene3D" id="2.60.40.150">
    <property type="entry name" value="C2 domain"/>
    <property type="match status" value="2"/>
</dbReference>
<sequence>MAEAEGSSPLLLPPPPPPPGMAEVEVQTAAQTDMKQYHCSSGVTMDVERSRFPYCVVWTPIPVLTWFFPIIGHMGICTSTGVIRDFAGPYFVSEDNMAFGKPAKYWKLDPAQVYASGPNAWDTAVHDASEEYKHRMHNLCCDNCHSHVALALNLMRYNNSTNWNMVTLCFFCLLYGKYVSIGAFVKTWLPFVLLLGIILTVSLVFNLRTSQHLGPSPLQFGAWLGSQSHPGRCPPVLDPDRKPQPEAEGLLDLSFLTEEEQETIAEVLKRDAHLRQLEEGRVSKLWASLADPEQLKILTGDWFQEARSQRHHHAHFGSDLVRASIRRKKSSRGEQALGSDGEAEAAGKETEEEPELRLPIEQVPPERRSETQGPDVPSPYAPSKASDHQEAQAQGGPARQGLTQQLVPHPAPGRGGVQVDAEEMGLAWKPSPQAEKEPPPPPAQTEMASEILQNGEEDPGRGPSLDRMLSSSSSVSSLSSSTLSSSQMSLSGEVEAGAVQVQVRGSVHFALHFEPSASELRVHVIQCQGLAAARRGRSDPYVKSYLLPDKQSKRKTAVKKRNLNPVFNETLRYSIPQAELSGRVLSLSVWHRESLGRNIFLGEAEVPLDTWNWDSEPTWLPLQPQVPPSPDDLPSRGLLSLSLKYVPAGSEGAGLPESGELHFWVKEAQDLIPLRSGSLDTYIQCSVLPDDSRASRQRTRVVRRSLSPVFNHTMVYDGFGPADLRQACAELSLWDHGALTNRQLGGTRLSLGTGSSYGLQVPWMDSTPEEKQLWQTLLERPCEWVDGLLPLRTNLVPRA</sequence>
<dbReference type="CDD" id="cd08393">
    <property type="entry name" value="C2A_SLP-1_2"/>
    <property type="match status" value="1"/>
</dbReference>
<feature type="region of interest" description="Disordered" evidence="10">
    <location>
        <begin position="454"/>
        <end position="482"/>
    </location>
</feature>
<dbReference type="GO" id="GO:0042043">
    <property type="term" value="F:neurexin family protein binding"/>
    <property type="evidence" value="ECO:0007669"/>
    <property type="project" value="TreeGrafter"/>
</dbReference>
<keyword evidence="7 11" id="KW-0472">Membrane</keyword>
<dbReference type="InterPro" id="IPR008496">
    <property type="entry name" value="TMEM222/RTE1"/>
</dbReference>
<dbReference type="Gene3D" id="6.10.250.3000">
    <property type="match status" value="1"/>
</dbReference>
<evidence type="ECO:0000259" key="12">
    <source>
        <dbReference type="PROSITE" id="PS50004"/>
    </source>
</evidence>
<evidence type="ECO:0000313" key="14">
    <source>
        <dbReference type="EMBL" id="VTJ55028.1"/>
    </source>
</evidence>
<protein>
    <recommendedName>
        <fullName evidence="8">Synaptotagmin-like protein 1</fullName>
    </recommendedName>
    <alternativeName>
        <fullName evidence="9">Exophilin-7</fullName>
    </alternativeName>
</protein>
<reference evidence="14" key="1">
    <citation type="submission" date="2019-04" db="EMBL/GenBank/DDBJ databases">
        <authorList>
            <person name="Alioto T."/>
            <person name="Alioto T."/>
        </authorList>
    </citation>
    <scope>NUCLEOTIDE SEQUENCE [LARGE SCALE GENOMIC DNA]</scope>
</reference>
<feature type="domain" description="C2" evidence="12">
    <location>
        <begin position="635"/>
        <end position="764"/>
    </location>
</feature>
<dbReference type="InterPro" id="IPR000008">
    <property type="entry name" value="C2_dom"/>
</dbReference>
<feature type="transmembrane region" description="Helical" evidence="11">
    <location>
        <begin position="163"/>
        <end position="181"/>
    </location>
</feature>